<keyword evidence="3" id="KW-0238">DNA-binding</keyword>
<gene>
    <name evidence="8" type="ORF">UV8b_05492</name>
</gene>
<dbReference type="SMART" id="SM00906">
    <property type="entry name" value="Fungal_trans"/>
    <property type="match status" value="1"/>
</dbReference>
<dbReference type="RefSeq" id="XP_042998922.1">
    <property type="nucleotide sequence ID" value="XM_043142989.1"/>
</dbReference>
<dbReference type="AlphaFoldDB" id="A0A8E5HTH2"/>
<evidence type="ECO:0000256" key="4">
    <source>
        <dbReference type="ARBA" id="ARBA00023242"/>
    </source>
</evidence>
<dbReference type="Pfam" id="PF00172">
    <property type="entry name" value="Zn_clus"/>
    <property type="match status" value="1"/>
</dbReference>
<dbReference type="InterPro" id="IPR050987">
    <property type="entry name" value="AtrR-like"/>
</dbReference>
<feature type="domain" description="Zn(2)-C6 fungal-type" evidence="7">
    <location>
        <begin position="21"/>
        <end position="51"/>
    </location>
</feature>
<dbReference type="PANTHER" id="PTHR46910">
    <property type="entry name" value="TRANSCRIPTION FACTOR PDR1"/>
    <property type="match status" value="1"/>
</dbReference>
<dbReference type="GO" id="GO:0006351">
    <property type="term" value="P:DNA-templated transcription"/>
    <property type="evidence" value="ECO:0007669"/>
    <property type="project" value="InterPro"/>
</dbReference>
<evidence type="ECO:0000256" key="6">
    <source>
        <dbReference type="SAM" id="Phobius"/>
    </source>
</evidence>
<dbReference type="PANTHER" id="PTHR46910:SF3">
    <property type="entry name" value="HALOTOLERANCE PROTEIN 9-RELATED"/>
    <property type="match status" value="1"/>
</dbReference>
<feature type="region of interest" description="Disordered" evidence="5">
    <location>
        <begin position="90"/>
        <end position="116"/>
    </location>
</feature>
<dbReference type="CDD" id="cd00067">
    <property type="entry name" value="GAL4"/>
    <property type="match status" value="1"/>
</dbReference>
<keyword evidence="2" id="KW-0479">Metal-binding</keyword>
<reference evidence="8" key="1">
    <citation type="submission" date="2020-03" db="EMBL/GenBank/DDBJ databases">
        <title>A mixture of massive structural variations and highly conserved coding sequences in Ustilaginoidea virens genome.</title>
        <authorList>
            <person name="Zhang K."/>
            <person name="Zhao Z."/>
            <person name="Zhang Z."/>
            <person name="Li Y."/>
            <person name="Hsiang T."/>
            <person name="Sun W."/>
        </authorList>
    </citation>
    <scope>NUCLEOTIDE SEQUENCE</scope>
    <source>
        <strain evidence="8">UV-8b</strain>
    </source>
</reference>
<evidence type="ECO:0000256" key="1">
    <source>
        <dbReference type="ARBA" id="ARBA00004123"/>
    </source>
</evidence>
<dbReference type="Gene3D" id="4.10.240.10">
    <property type="entry name" value="Zn(2)-C6 fungal-type DNA-binding domain"/>
    <property type="match status" value="1"/>
</dbReference>
<dbReference type="GO" id="GO:0005634">
    <property type="term" value="C:nucleus"/>
    <property type="evidence" value="ECO:0007669"/>
    <property type="project" value="UniProtKB-SubCell"/>
</dbReference>
<accession>A0A8E5HTH2</accession>
<keyword evidence="6" id="KW-0812">Transmembrane</keyword>
<evidence type="ECO:0000259" key="7">
    <source>
        <dbReference type="PROSITE" id="PS50048"/>
    </source>
</evidence>
<dbReference type="GO" id="GO:0003677">
    <property type="term" value="F:DNA binding"/>
    <property type="evidence" value="ECO:0007669"/>
    <property type="project" value="UniProtKB-KW"/>
</dbReference>
<keyword evidence="9" id="KW-1185">Reference proteome</keyword>
<dbReference type="CDD" id="cd12148">
    <property type="entry name" value="fungal_TF_MHR"/>
    <property type="match status" value="1"/>
</dbReference>
<dbReference type="GO" id="GO:0000981">
    <property type="term" value="F:DNA-binding transcription factor activity, RNA polymerase II-specific"/>
    <property type="evidence" value="ECO:0007669"/>
    <property type="project" value="InterPro"/>
</dbReference>
<evidence type="ECO:0000256" key="5">
    <source>
        <dbReference type="SAM" id="MobiDB-lite"/>
    </source>
</evidence>
<dbReference type="EMBL" id="CP072756">
    <property type="protein sequence ID" value="QUC21249.1"/>
    <property type="molecule type" value="Genomic_DNA"/>
</dbReference>
<dbReference type="PROSITE" id="PS00463">
    <property type="entry name" value="ZN2_CY6_FUNGAL_1"/>
    <property type="match status" value="1"/>
</dbReference>
<protein>
    <recommendedName>
        <fullName evidence="7">Zn(2)-C6 fungal-type domain-containing protein</fullName>
    </recommendedName>
</protein>
<dbReference type="InterPro" id="IPR007219">
    <property type="entry name" value="XnlR_reg_dom"/>
</dbReference>
<feature type="transmembrane region" description="Helical" evidence="6">
    <location>
        <begin position="580"/>
        <end position="601"/>
    </location>
</feature>
<comment type="subcellular location">
    <subcellularLocation>
        <location evidence="1">Nucleus</location>
    </subcellularLocation>
</comment>
<dbReference type="SMART" id="SM00066">
    <property type="entry name" value="GAL4"/>
    <property type="match status" value="1"/>
</dbReference>
<dbReference type="InterPro" id="IPR036864">
    <property type="entry name" value="Zn2-C6_fun-type_DNA-bd_sf"/>
</dbReference>
<dbReference type="Proteomes" id="UP000027002">
    <property type="component" value="Chromosome 4"/>
</dbReference>
<evidence type="ECO:0000256" key="3">
    <source>
        <dbReference type="ARBA" id="ARBA00023125"/>
    </source>
</evidence>
<dbReference type="SUPFAM" id="SSF57701">
    <property type="entry name" value="Zn2/Cys6 DNA-binding domain"/>
    <property type="match status" value="1"/>
</dbReference>
<dbReference type="InterPro" id="IPR001138">
    <property type="entry name" value="Zn2Cys6_DnaBD"/>
</dbReference>
<proteinExistence type="predicted"/>
<keyword evidence="4" id="KW-0539">Nucleus</keyword>
<name>A0A8E5HTH2_USTVR</name>
<evidence type="ECO:0000256" key="2">
    <source>
        <dbReference type="ARBA" id="ARBA00022723"/>
    </source>
</evidence>
<dbReference type="Pfam" id="PF04082">
    <property type="entry name" value="Fungal_trans"/>
    <property type="match status" value="1"/>
</dbReference>
<keyword evidence="6" id="KW-0472">Membrane</keyword>
<dbReference type="PROSITE" id="PS50048">
    <property type="entry name" value="ZN2_CY6_FUNGAL_2"/>
    <property type="match status" value="1"/>
</dbReference>
<dbReference type="GeneID" id="66066269"/>
<sequence>MQRLDGYIARPLTQRSRAPQACRRCRQSKSKCDASHPACERCMRYNRSCEYTRNTRDRRMDRREERRAHVALANRVRQLEVQLASATQHPNAFDDNEASPAGHGAHTTASPTGSRNFPPYYPLGHANPASQPVPEPSADAIATGVFDDHADNADNADIGYFGASSNHAFFWSLTSSLEELDKRQPDNQKLPTLKFVASSAPRRLPLPPLRTITSDTYAAMQDDAFPGRERAIELLNRFFDTIAVVHPYVGKSVLLREIDVIELRTGTWQSCSPSMQALLNIVFAYALATYEDGASEPFYRRALGLLDERGLYKPAVESSLLLLASFQQNSQRAMESVTTLFRAVKAAYQIGVHSPSSYAKLGWRDQELRSALWFAVVHTDRLIGSGLGRPFLIPEQHVRIRPFDMMRLDADSLDHDYAASKSNTLFFHQVIKIDQLLGSTVDLIHESNMTLTHTLSLSELVPYIMDLLRRLEHIEEKMSPFNLLLSSSNISTWTSCDLTLRRHDIVLTLYHYRAAMLIFAPLLLAVLGYVSKPTASSESNIHVNIAMSLLRSYLQTIDNFHNLLCRVLVLQRSFLKCNAVWWLCNYMMVSINLHLFGFWVISTNSTDLVSLGVDGQDIEILMRHALEMLKSVGGSSIMSRKAHRCLQRYLDVFTSHGRRMSTQCGHTQAVVTDGQASESWSYSFPPMGIDTSREAWESNMDLLAGLRAEDFLGTDFFAMGYNISDFDATGFI</sequence>
<feature type="transmembrane region" description="Helical" evidence="6">
    <location>
        <begin position="510"/>
        <end position="530"/>
    </location>
</feature>
<dbReference type="KEGG" id="uvi:66066269"/>
<dbReference type="GO" id="GO:0008270">
    <property type="term" value="F:zinc ion binding"/>
    <property type="evidence" value="ECO:0007669"/>
    <property type="project" value="InterPro"/>
</dbReference>
<organism evidence="8 9">
    <name type="scientific">Ustilaginoidea virens</name>
    <name type="common">Rice false smut fungus</name>
    <name type="synonym">Villosiclava virens</name>
    <dbReference type="NCBI Taxonomy" id="1159556"/>
    <lineage>
        <taxon>Eukaryota</taxon>
        <taxon>Fungi</taxon>
        <taxon>Dikarya</taxon>
        <taxon>Ascomycota</taxon>
        <taxon>Pezizomycotina</taxon>
        <taxon>Sordariomycetes</taxon>
        <taxon>Hypocreomycetidae</taxon>
        <taxon>Hypocreales</taxon>
        <taxon>Clavicipitaceae</taxon>
        <taxon>Ustilaginoidea</taxon>
    </lineage>
</organism>
<keyword evidence="6" id="KW-1133">Transmembrane helix</keyword>
<dbReference type="OrthoDB" id="3364175at2759"/>
<evidence type="ECO:0000313" key="8">
    <source>
        <dbReference type="EMBL" id="QUC21249.1"/>
    </source>
</evidence>
<evidence type="ECO:0000313" key="9">
    <source>
        <dbReference type="Proteomes" id="UP000027002"/>
    </source>
</evidence>